<sequence>MISGNHSDLASLLSRSSRLSDVRSETYSAENELLSGRVENVASLGASSASRVQRINLDLVRADADQQSLSLMMADLSQTDVTLAHVAAQTGALSSDFLSTGFDAASVDRRAERAEQVLKSVTDLMKQPGMLSAARIVEPDALLAKVSEAMQGSSDPAAALSSYFERGGGFDTDFPLGQAPSEPMLSNGQIPSQKFDLNSDEIRTALAGYTAFALADDSQAQALSELGSKLLLDAQDGITSLRTQLGSRLGRVEDLQTATATRETALNIEKNALDGVDPYEAATRLQAYQDKMDMVLVMTRRMSDLSLAKYL</sequence>
<gene>
    <name evidence="2" type="ORF">SAMN06273572_107130</name>
</gene>
<keyword evidence="3" id="KW-1185">Reference proteome</keyword>
<keyword evidence="2" id="KW-0966">Cell projection</keyword>
<dbReference type="InterPro" id="IPR046358">
    <property type="entry name" value="Flagellin_C"/>
</dbReference>
<reference evidence="3" key="1">
    <citation type="submission" date="2017-09" db="EMBL/GenBank/DDBJ databases">
        <authorList>
            <person name="Varghese N."/>
            <person name="Submissions S."/>
        </authorList>
    </citation>
    <scope>NUCLEOTIDE SEQUENCE [LARGE SCALE GENOMIC DNA]</scope>
    <source>
        <strain evidence="3">C7</strain>
    </source>
</reference>
<name>A0A2C9CXE7_9RHOB</name>
<keyword evidence="2" id="KW-0969">Cilium</keyword>
<evidence type="ECO:0000259" key="1">
    <source>
        <dbReference type="Pfam" id="PF00700"/>
    </source>
</evidence>
<feature type="domain" description="Flagellin C-terminal" evidence="1">
    <location>
        <begin position="233"/>
        <end position="310"/>
    </location>
</feature>
<evidence type="ECO:0000313" key="2">
    <source>
        <dbReference type="EMBL" id="SOH95109.1"/>
    </source>
</evidence>
<dbReference type="EMBL" id="OCTN01000007">
    <property type="protein sequence ID" value="SOH95109.1"/>
    <property type="molecule type" value="Genomic_DNA"/>
</dbReference>
<accession>A0A2C9CXE7</accession>
<dbReference type="Pfam" id="PF00700">
    <property type="entry name" value="Flagellin_C"/>
    <property type="match status" value="1"/>
</dbReference>
<keyword evidence="2" id="KW-0282">Flagellum</keyword>
<evidence type="ECO:0000313" key="3">
    <source>
        <dbReference type="Proteomes" id="UP000220034"/>
    </source>
</evidence>
<dbReference type="OrthoDB" id="7312911at2"/>
<dbReference type="AlphaFoldDB" id="A0A2C9CXE7"/>
<dbReference type="SUPFAM" id="SSF64518">
    <property type="entry name" value="Phase 1 flagellin"/>
    <property type="match status" value="1"/>
</dbReference>
<proteinExistence type="predicted"/>
<dbReference type="Proteomes" id="UP000220034">
    <property type="component" value="Unassembled WGS sequence"/>
</dbReference>
<organism evidence="2 3">
    <name type="scientific">Pontivivens marinum</name>
    <dbReference type="NCBI Taxonomy" id="1690039"/>
    <lineage>
        <taxon>Bacteria</taxon>
        <taxon>Pseudomonadati</taxon>
        <taxon>Pseudomonadota</taxon>
        <taxon>Alphaproteobacteria</taxon>
        <taxon>Rhodobacterales</taxon>
        <taxon>Paracoccaceae</taxon>
        <taxon>Pontivivens</taxon>
    </lineage>
</organism>
<protein>
    <submittedName>
        <fullName evidence="2">Flagellin FlgL</fullName>
    </submittedName>
</protein>